<comment type="caution">
    <text evidence="2">The sequence shown here is derived from an EMBL/GenBank/DDBJ whole genome shotgun (WGS) entry which is preliminary data.</text>
</comment>
<evidence type="ECO:0000256" key="1">
    <source>
        <dbReference type="SAM" id="MobiDB-lite"/>
    </source>
</evidence>
<keyword evidence="3" id="KW-1185">Reference proteome</keyword>
<reference evidence="2" key="1">
    <citation type="journal article" date="2023" name="Science">
        <title>Genome structures resolve the early diversification of teleost fishes.</title>
        <authorList>
            <person name="Parey E."/>
            <person name="Louis A."/>
            <person name="Montfort J."/>
            <person name="Bouchez O."/>
            <person name="Roques C."/>
            <person name="Iampietro C."/>
            <person name="Lluch J."/>
            <person name="Castinel A."/>
            <person name="Donnadieu C."/>
            <person name="Desvignes T."/>
            <person name="Floi Bucao C."/>
            <person name="Jouanno E."/>
            <person name="Wen M."/>
            <person name="Mejri S."/>
            <person name="Dirks R."/>
            <person name="Jansen H."/>
            <person name="Henkel C."/>
            <person name="Chen W.J."/>
            <person name="Zahm M."/>
            <person name="Cabau C."/>
            <person name="Klopp C."/>
            <person name="Thompson A.W."/>
            <person name="Robinson-Rechavi M."/>
            <person name="Braasch I."/>
            <person name="Lecointre G."/>
            <person name="Bobe J."/>
            <person name="Postlethwait J.H."/>
            <person name="Berthelot C."/>
            <person name="Roest Crollius H."/>
            <person name="Guiguen Y."/>
        </authorList>
    </citation>
    <scope>NUCLEOTIDE SEQUENCE</scope>
    <source>
        <strain evidence="2">WJC10195</strain>
    </source>
</reference>
<evidence type="ECO:0000313" key="2">
    <source>
        <dbReference type="EMBL" id="KAJ8375705.1"/>
    </source>
</evidence>
<dbReference type="PANTHER" id="PTHR47018">
    <property type="entry name" value="CXC DOMAIN-CONTAINING PROTEIN-RELATED"/>
    <property type="match status" value="1"/>
</dbReference>
<dbReference type="OrthoDB" id="8939876at2759"/>
<name>A0A9Q1JAW9_SYNKA</name>
<protein>
    <submittedName>
        <fullName evidence="2">Uncharacterized protein</fullName>
    </submittedName>
</protein>
<dbReference type="AlphaFoldDB" id="A0A9Q1JAW9"/>
<proteinExistence type="predicted"/>
<evidence type="ECO:0000313" key="3">
    <source>
        <dbReference type="Proteomes" id="UP001152622"/>
    </source>
</evidence>
<gene>
    <name evidence="2" type="ORF">SKAU_G00062850</name>
</gene>
<dbReference type="EMBL" id="JAINUF010000002">
    <property type="protein sequence ID" value="KAJ8375705.1"/>
    <property type="molecule type" value="Genomic_DNA"/>
</dbReference>
<dbReference type="PANTHER" id="PTHR47018:SF1">
    <property type="entry name" value="TESMIN_TSO1-LIKE CXC DOMAIN-CONTAINING PROTEIN"/>
    <property type="match status" value="1"/>
</dbReference>
<dbReference type="Proteomes" id="UP001152622">
    <property type="component" value="Chromosome 2"/>
</dbReference>
<sequence length="1153" mass="129989">MNLNNRLHECARTLNDGKLLAKLSGGDAIAQELKYHRVCLSDLYNRERSHLRGLEKELSQSEPEPDIFPLVLSELVNYIVETSLSSDGQSVFRLADMSNLCQQRLEQLGVNSPTVNSTRLKEKLLAEIPELEAHKKGRDVLLAFQVDVGLALSQAAEYSEALIMAKAAKILRRHILDHQSRFDGTFREGCIKDAIPPILLQFIGMVEHGADIKSQLRFGTSRTDQAIAQLLQYNCYSRYKEGAATHRHSKDRETPFPVYIGMSVYAKTRKRSLVEMLHEHGMSISYDRVLEISAQLGDATVSKYVEDGVVCPPVLRKGLFTTAVMDNIDHNPSATTATTSFHGTSMSVFQHPTKANSGEERQQLRFGPEKVKSVPELPESFTNIHPAFFKTKKPLPPNTPVPKPATDVFRQQLALEYEWLEKVIVMEEINSTVNLTWSAHHASLKRSTEFEVSITSLLPLLRDQAHSVATVKHMMEKVQDIVAYLNPGQVPVITADQPIYALAKQVQWHWPEQYGEDKYLVMFGGLHIEMAALKSIGTLLQDSGWTGALVEAGVASSGTEDSFLSAASVTRIRQMHQVTACSLYKLLKAAYIDYCRERADNNEDMLGFEEWCESRKEQSPQFQFWHLILSMELVILLLIRSFREANFSLYCEALSELIPYFFANNNFNYARWLTIHLRDMVTLDNRHPELAQEFRSGNFAVHKTSRNFSALALDQAHEQANAIIKGDGGAVGLTEDPSVLRRWMVAGPESRECDLQEFFQHENQPFPAALSDGGKLYACQKSQLASILESYITSPDQEPNTDVIIIDGSALVHTLPPKRSKTFEDYAALDVLPTIHAYAMKYKSTHVVFDVYNPLSLKMETRSKRGQGGRRKVTNKNKVPSNWRNFLRHNDNKTDLFHFLADKIAHMTVPNMVVVTKGPDVLSTSETSLDSLDKCFHEEADTRIFVHARHATKEGSKAIMIKANDTDILVIALSIFPSLQDLSLQKLWVAFGHGQSLRWIGVHDLYCYIGPEKTKGILFFHAFTGCDTVSAFRNKGKKTAWQTWDICSEASPIFTKLSQYPPILNDGDLEILEKFVVLMYDRSSTAVSVDEARLDMFAQKQRPYEAIPPTRAALLQHTKRAAYQAGCKWGQSTQRQPESESPGDWGWKKVGEE</sequence>
<organism evidence="2 3">
    <name type="scientific">Synaphobranchus kaupii</name>
    <name type="common">Kaup's arrowtooth eel</name>
    <dbReference type="NCBI Taxonomy" id="118154"/>
    <lineage>
        <taxon>Eukaryota</taxon>
        <taxon>Metazoa</taxon>
        <taxon>Chordata</taxon>
        <taxon>Craniata</taxon>
        <taxon>Vertebrata</taxon>
        <taxon>Euteleostomi</taxon>
        <taxon>Actinopterygii</taxon>
        <taxon>Neopterygii</taxon>
        <taxon>Teleostei</taxon>
        <taxon>Anguilliformes</taxon>
        <taxon>Synaphobranchidae</taxon>
        <taxon>Synaphobranchus</taxon>
    </lineage>
</organism>
<feature type="region of interest" description="Disordered" evidence="1">
    <location>
        <begin position="1128"/>
        <end position="1153"/>
    </location>
</feature>
<accession>A0A9Q1JAW9</accession>